<organism evidence="3 4">
    <name type="scientific">Piloderma croceum (strain F 1598)</name>
    <dbReference type="NCBI Taxonomy" id="765440"/>
    <lineage>
        <taxon>Eukaryota</taxon>
        <taxon>Fungi</taxon>
        <taxon>Dikarya</taxon>
        <taxon>Basidiomycota</taxon>
        <taxon>Agaricomycotina</taxon>
        <taxon>Agaricomycetes</taxon>
        <taxon>Agaricomycetidae</taxon>
        <taxon>Atheliales</taxon>
        <taxon>Atheliaceae</taxon>
        <taxon>Piloderma</taxon>
    </lineage>
</organism>
<reference evidence="3" key="3">
    <citation type="submission" date="2015-02" db="EMBL/GenBank/DDBJ databases">
        <title>Evolutionary Origins and Diversification of the Mycorrhizal Mutualists.</title>
        <authorList>
            <consortium name="DOE Joint Genome Institute"/>
            <consortium name="Mycorrhizal Genomics Consortium"/>
            <person name="Kohler A."/>
            <person name="Kuo A."/>
            <person name="Nagy L.G."/>
            <person name="Floudas D."/>
            <person name="Copeland A."/>
            <person name="Barry K.W."/>
            <person name="Cichocki N."/>
            <person name="Veneault-Fourrey C."/>
            <person name="LaButti K."/>
            <person name="Lindquist E.A."/>
            <person name="Lipzen A."/>
            <person name="Lundell T."/>
            <person name="Morin E."/>
            <person name="Murat C."/>
            <person name="Riley R."/>
            <person name="Ohm R."/>
            <person name="Sun H."/>
            <person name="Tunlid A."/>
            <person name="Henrissat B."/>
            <person name="Grigoriev I.V."/>
            <person name="Hibbett D.S."/>
            <person name="Martin F."/>
        </authorList>
    </citation>
    <scope>NUCLEOTIDE SEQUENCE</scope>
    <source>
        <strain evidence="3">F 1598</strain>
    </source>
</reference>
<name>A0A0C3ET52_PILCF</name>
<protein>
    <submittedName>
        <fullName evidence="3">Uncharacterized protein</fullName>
    </submittedName>
</protein>
<dbReference type="Proteomes" id="UP000054166">
    <property type="component" value="Unassembled WGS sequence"/>
</dbReference>
<reference evidence="4" key="2">
    <citation type="submission" date="2015-01" db="EMBL/GenBank/DDBJ databases">
        <title>Evolutionary Origins and Diversification of the Mycorrhizal Mutualists.</title>
        <authorList>
            <consortium name="DOE Joint Genome Institute"/>
            <consortium name="Mycorrhizal Genomics Consortium"/>
            <person name="Kohler A."/>
            <person name="Kuo A."/>
            <person name="Nagy L.G."/>
            <person name="Floudas D."/>
            <person name="Copeland A."/>
            <person name="Barry K.W."/>
            <person name="Cichocki N."/>
            <person name="Veneault-Fourrey C."/>
            <person name="LaButti K."/>
            <person name="Lindquist E.A."/>
            <person name="Lipzen A."/>
            <person name="Lundell T."/>
            <person name="Morin E."/>
            <person name="Murat C."/>
            <person name="Riley R."/>
            <person name="Ohm R."/>
            <person name="Sun H."/>
            <person name="Tunlid A."/>
            <person name="Henrissat B."/>
            <person name="Grigoriev I.V."/>
            <person name="Hibbett D.S."/>
            <person name="Martin F."/>
        </authorList>
    </citation>
    <scope>NUCLEOTIDE SEQUENCE [LARGE SCALE GENOMIC DNA]</scope>
    <source>
        <strain evidence="2 4">F 1598</strain>
    </source>
</reference>
<evidence type="ECO:0000313" key="4">
    <source>
        <dbReference type="Proteomes" id="UP000054166"/>
    </source>
</evidence>
<feature type="region of interest" description="Disordered" evidence="1">
    <location>
        <begin position="131"/>
        <end position="159"/>
    </location>
</feature>
<accession>A0A0C3ET52</accession>
<evidence type="ECO:0000313" key="2">
    <source>
        <dbReference type="EMBL" id="KIM71005.1"/>
    </source>
</evidence>
<dbReference type="EMBL" id="KN833605">
    <property type="protein sequence ID" value="KIM71005.1"/>
    <property type="molecule type" value="Genomic_DNA"/>
</dbReference>
<dbReference type="EMBL" id="KN833604">
    <property type="protein sequence ID" value="KIM71006.1"/>
    <property type="molecule type" value="Genomic_DNA"/>
</dbReference>
<proteinExistence type="predicted"/>
<dbReference type="AlphaFoldDB" id="A0A0C3ET52"/>
<gene>
    <name evidence="3" type="ORF">PILCRDRAFT_17506</name>
    <name evidence="2" type="ORF">PILCRDRAFT_17507</name>
</gene>
<reference evidence="3 4" key="1">
    <citation type="submission" date="2014-04" db="EMBL/GenBank/DDBJ databases">
        <authorList>
            <consortium name="DOE Joint Genome Institute"/>
            <person name="Kuo A."/>
            <person name="Tarkka M."/>
            <person name="Buscot F."/>
            <person name="Kohler A."/>
            <person name="Nagy L.G."/>
            <person name="Floudas D."/>
            <person name="Copeland A."/>
            <person name="Barry K.W."/>
            <person name="Cichocki N."/>
            <person name="Veneault-Fourrey C."/>
            <person name="LaButti K."/>
            <person name="Lindquist E.A."/>
            <person name="Lipzen A."/>
            <person name="Lundell T."/>
            <person name="Morin E."/>
            <person name="Murat C."/>
            <person name="Sun H."/>
            <person name="Tunlid A."/>
            <person name="Henrissat B."/>
            <person name="Grigoriev I.V."/>
            <person name="Hibbett D.S."/>
            <person name="Martin F."/>
            <person name="Nordberg H.P."/>
            <person name="Cantor M.N."/>
            <person name="Hua S.X."/>
        </authorList>
    </citation>
    <scope>NUCLEOTIDE SEQUENCE [LARGE SCALE GENOMIC DNA]</scope>
    <source>
        <strain evidence="3 4">F 1598</strain>
    </source>
</reference>
<evidence type="ECO:0000313" key="3">
    <source>
        <dbReference type="EMBL" id="KIM71006.1"/>
    </source>
</evidence>
<sequence>MPSTPFRFSLKRTSSIPPISPSSSFILGHISTSALPDGHHLDMWVLHTRDTKLIDVGSHVTFYRSSTDLTNKDRKINALPTAVVTGVAYCNSDQVVFRIHMSQPSYPSLLSMPLHATRIGTLRKAWYQTQSHFLPPPPRHPTLRNRKSEPSNIHRRNLA</sequence>
<keyword evidence="4" id="KW-1185">Reference proteome</keyword>
<dbReference type="HOGENOM" id="CLU_1636034_0_0_1"/>
<evidence type="ECO:0000256" key="1">
    <source>
        <dbReference type="SAM" id="MobiDB-lite"/>
    </source>
</evidence>